<reference evidence="10" key="2">
    <citation type="submission" date="2021-04" db="EMBL/GenBank/DDBJ databases">
        <authorList>
            <person name="Gilroy R."/>
        </authorList>
    </citation>
    <scope>NUCLEOTIDE SEQUENCE</scope>
    <source>
        <strain evidence="10">CHK32-1732</strain>
    </source>
</reference>
<evidence type="ECO:0000256" key="5">
    <source>
        <dbReference type="ARBA" id="ARBA00022989"/>
    </source>
</evidence>
<keyword evidence="4 8" id="KW-0812">Transmembrane</keyword>
<dbReference type="PANTHER" id="PTHR30576:SF10">
    <property type="entry name" value="SLL5057 PROTEIN"/>
    <property type="match status" value="1"/>
</dbReference>
<organism evidence="10 11">
    <name type="scientific">Candidatus Corynebacterium avicola</name>
    <dbReference type="NCBI Taxonomy" id="2838527"/>
    <lineage>
        <taxon>Bacteria</taxon>
        <taxon>Bacillati</taxon>
        <taxon>Actinomycetota</taxon>
        <taxon>Actinomycetes</taxon>
        <taxon>Mycobacteriales</taxon>
        <taxon>Corynebacteriaceae</taxon>
        <taxon>Corynebacterium</taxon>
    </lineage>
</organism>
<dbReference type="Pfam" id="PF02397">
    <property type="entry name" value="Bac_transf"/>
    <property type="match status" value="1"/>
</dbReference>
<feature type="transmembrane region" description="Helical" evidence="8">
    <location>
        <begin position="89"/>
        <end position="108"/>
    </location>
</feature>
<reference evidence="10" key="1">
    <citation type="journal article" date="2021" name="PeerJ">
        <title>Extensive microbial diversity within the chicken gut microbiome revealed by metagenomics and culture.</title>
        <authorList>
            <person name="Gilroy R."/>
            <person name="Ravi A."/>
            <person name="Getino M."/>
            <person name="Pursley I."/>
            <person name="Horton D.L."/>
            <person name="Alikhan N.F."/>
            <person name="Baker D."/>
            <person name="Gharbi K."/>
            <person name="Hall N."/>
            <person name="Watson M."/>
            <person name="Adriaenssens E.M."/>
            <person name="Foster-Nyarko E."/>
            <person name="Jarju S."/>
            <person name="Secka A."/>
            <person name="Antonio M."/>
            <person name="Oren A."/>
            <person name="Chaudhuri R.R."/>
            <person name="La Ragione R."/>
            <person name="Hildebrand F."/>
            <person name="Pallen M.J."/>
        </authorList>
    </citation>
    <scope>NUCLEOTIDE SEQUENCE</scope>
    <source>
        <strain evidence="10">CHK32-1732</strain>
    </source>
</reference>
<feature type="compositionally biased region" description="Low complexity" evidence="7">
    <location>
        <begin position="15"/>
        <end position="31"/>
    </location>
</feature>
<feature type="region of interest" description="Disordered" evidence="7">
    <location>
        <begin position="1"/>
        <end position="34"/>
    </location>
</feature>
<evidence type="ECO:0000256" key="2">
    <source>
        <dbReference type="ARBA" id="ARBA00006464"/>
    </source>
</evidence>
<accession>A0A9D1RQV2</accession>
<evidence type="ECO:0000256" key="1">
    <source>
        <dbReference type="ARBA" id="ARBA00004141"/>
    </source>
</evidence>
<feature type="domain" description="Bacterial sugar transferase" evidence="9">
    <location>
        <begin position="331"/>
        <end position="516"/>
    </location>
</feature>
<evidence type="ECO:0000313" key="11">
    <source>
        <dbReference type="Proteomes" id="UP000824190"/>
    </source>
</evidence>
<keyword evidence="6 8" id="KW-0472">Membrane</keyword>
<evidence type="ECO:0000256" key="4">
    <source>
        <dbReference type="ARBA" id="ARBA00022692"/>
    </source>
</evidence>
<comment type="subcellular location">
    <subcellularLocation>
        <location evidence="1">Membrane</location>
        <topology evidence="1">Multi-pass membrane protein</topology>
    </subcellularLocation>
</comment>
<name>A0A9D1RQV2_9CORY</name>
<evidence type="ECO:0000256" key="3">
    <source>
        <dbReference type="ARBA" id="ARBA00022679"/>
    </source>
</evidence>
<evidence type="ECO:0000256" key="6">
    <source>
        <dbReference type="ARBA" id="ARBA00023136"/>
    </source>
</evidence>
<feature type="transmembrane region" description="Helical" evidence="8">
    <location>
        <begin position="152"/>
        <end position="175"/>
    </location>
</feature>
<dbReference type="GO" id="GO:0016780">
    <property type="term" value="F:phosphotransferase activity, for other substituted phosphate groups"/>
    <property type="evidence" value="ECO:0007669"/>
    <property type="project" value="TreeGrafter"/>
</dbReference>
<dbReference type="Proteomes" id="UP000824190">
    <property type="component" value="Unassembled WGS sequence"/>
</dbReference>
<feature type="transmembrane region" description="Helical" evidence="8">
    <location>
        <begin position="129"/>
        <end position="146"/>
    </location>
</feature>
<sequence>MPDGAPEASQGSAGKTATKTATRPAKAPAQTVGQRIATARAARQERHLRRKWNFIAVDGVTVFLATFLANAVSLWLWDPRGWAFVDQAVSARSIGMTALFTTCWLVALTFARAYSHQARAFPPIGRENILKGSLIYAALLACVDAVSDDYSLFRQFALVGLPVGLALMVVCRLLLHRYTERFRTDLQRKFLVIGNVADVNEILADAEHRQNKHDWIHAILITDPQNQNRLSDTGDTPVESIIIDEDFSNEDFVATAAAYTCDAVWVASLGAFGHRNLRRLSWHLERLSMRLYLDPMIEGIAGTRLNVVPTGQGHALYVDRPRFNAANGLSKRIFDICVSALALIAVSPILAITALAIKLEDGGPVFYVSNRIGYHGASFRIFKFRSMHTDADERLKALRKEVGAEGLFKMKDDPRITKVGKFIRKTSIDELPQFVNSLLGTMSVVGPRPHLQHEVDAFGQDMRMRMEVRPGITGLWQVSGRSDLSARQAEELDLYYVDNWSLALDVRTILQTVKAVAVSRGAY</sequence>
<dbReference type="InterPro" id="IPR003362">
    <property type="entry name" value="Bact_transf"/>
</dbReference>
<comment type="caution">
    <text evidence="10">The sequence shown here is derived from an EMBL/GenBank/DDBJ whole genome shotgun (WGS) entry which is preliminary data.</text>
</comment>
<comment type="similarity">
    <text evidence="2">Belongs to the bacterial sugar transferase family.</text>
</comment>
<evidence type="ECO:0000256" key="8">
    <source>
        <dbReference type="SAM" id="Phobius"/>
    </source>
</evidence>
<feature type="transmembrane region" description="Helical" evidence="8">
    <location>
        <begin position="52"/>
        <end position="77"/>
    </location>
</feature>
<dbReference type="EMBL" id="DXGC01000049">
    <property type="protein sequence ID" value="HIW91031.1"/>
    <property type="molecule type" value="Genomic_DNA"/>
</dbReference>
<keyword evidence="5 8" id="KW-1133">Transmembrane helix</keyword>
<protein>
    <submittedName>
        <fullName evidence="10">Sugar transferase</fullName>
    </submittedName>
</protein>
<proteinExistence type="inferred from homology"/>
<feature type="transmembrane region" description="Helical" evidence="8">
    <location>
        <begin position="333"/>
        <end position="357"/>
    </location>
</feature>
<dbReference type="PANTHER" id="PTHR30576">
    <property type="entry name" value="COLANIC BIOSYNTHESIS UDP-GLUCOSE LIPID CARRIER TRANSFERASE"/>
    <property type="match status" value="1"/>
</dbReference>
<dbReference type="InterPro" id="IPR017475">
    <property type="entry name" value="EPS_sugar_tfrase"/>
</dbReference>
<evidence type="ECO:0000313" key="10">
    <source>
        <dbReference type="EMBL" id="HIW91031.1"/>
    </source>
</evidence>
<dbReference type="GO" id="GO:0016020">
    <property type="term" value="C:membrane"/>
    <property type="evidence" value="ECO:0007669"/>
    <property type="project" value="UniProtKB-SubCell"/>
</dbReference>
<dbReference type="AlphaFoldDB" id="A0A9D1RQV2"/>
<evidence type="ECO:0000259" key="9">
    <source>
        <dbReference type="Pfam" id="PF02397"/>
    </source>
</evidence>
<dbReference type="NCBIfam" id="TIGR03025">
    <property type="entry name" value="EPS_sugtrans"/>
    <property type="match status" value="1"/>
</dbReference>
<keyword evidence="3 10" id="KW-0808">Transferase</keyword>
<evidence type="ECO:0000256" key="7">
    <source>
        <dbReference type="SAM" id="MobiDB-lite"/>
    </source>
</evidence>
<gene>
    <name evidence="10" type="ORF">H9870_05140</name>
</gene>